<sequence length="103" mass="10631">MAGVLPRFTLLETREGVASHQANIEGVGLVPAHEPLRDVSAVETAGVDETAGDPKREFGIVGDGAGRLPVTAVAEHRVNGAILCLNRGGGFEFDWPAKGVATG</sequence>
<dbReference type="EMBL" id="CP064789">
    <property type="protein sequence ID" value="QSG11536.1"/>
    <property type="molecule type" value="Genomic_DNA"/>
</dbReference>
<accession>A0A897NMU8</accession>
<organism evidence="1 2">
    <name type="scientific">Halapricum desulfuricans</name>
    <dbReference type="NCBI Taxonomy" id="2841257"/>
    <lineage>
        <taxon>Archaea</taxon>
        <taxon>Methanobacteriati</taxon>
        <taxon>Methanobacteriota</taxon>
        <taxon>Stenosarchaea group</taxon>
        <taxon>Halobacteria</taxon>
        <taxon>Halobacteriales</taxon>
        <taxon>Haloarculaceae</taxon>
        <taxon>Halapricum</taxon>
    </lineage>
</organism>
<dbReference type="AlphaFoldDB" id="A0A897NMU8"/>
<name>A0A897NMU8_9EURY</name>
<dbReference type="Proteomes" id="UP000663305">
    <property type="component" value="Chromosome"/>
</dbReference>
<reference evidence="1" key="1">
    <citation type="submission" date="2020-11" db="EMBL/GenBank/DDBJ databases">
        <title>Carbohydrate-dependent, anaerobic sulfur respiration: A novel catabolism in halophilic archaea.</title>
        <authorList>
            <person name="Sorokin D.Y."/>
            <person name="Messina E."/>
            <person name="Smedile F."/>
            <person name="La Cono V."/>
            <person name="Hallsworth J.E."/>
            <person name="Yakimov M.M."/>
        </authorList>
    </citation>
    <scope>NUCLEOTIDE SEQUENCE</scope>
    <source>
        <strain evidence="1">HSR-Bgl</strain>
    </source>
</reference>
<proteinExistence type="predicted"/>
<evidence type="ECO:0000313" key="1">
    <source>
        <dbReference type="EMBL" id="QSG11536.1"/>
    </source>
</evidence>
<evidence type="ECO:0000313" key="2">
    <source>
        <dbReference type="Proteomes" id="UP000663305"/>
    </source>
</evidence>
<protein>
    <submittedName>
        <fullName evidence="1">Uncharacterized protein</fullName>
    </submittedName>
</protein>
<gene>
    <name evidence="1" type="ORF">HSBGL_1111</name>
</gene>